<dbReference type="Pfam" id="PF00313">
    <property type="entry name" value="CSD"/>
    <property type="match status" value="1"/>
</dbReference>
<dbReference type="SMART" id="SM00357">
    <property type="entry name" value="CSP"/>
    <property type="match status" value="1"/>
</dbReference>
<dbReference type="InterPro" id="IPR008613">
    <property type="entry name" value="Excalibur_Ca-bd_domain"/>
</dbReference>
<dbReference type="EMBL" id="CP099717">
    <property type="protein sequence ID" value="USV58550.1"/>
    <property type="molecule type" value="Genomic_DNA"/>
</dbReference>
<dbReference type="Pfam" id="PF05901">
    <property type="entry name" value="Excalibur"/>
    <property type="match status" value="1"/>
</dbReference>
<dbReference type="InterPro" id="IPR011129">
    <property type="entry name" value="CSD"/>
</dbReference>
<dbReference type="PANTHER" id="PTHR12962:SF1">
    <property type="entry name" value="COLD SHOCK DOMAIN-CONTAINING PROTEIN CG9705"/>
    <property type="match status" value="1"/>
</dbReference>
<dbReference type="PANTHER" id="PTHR12962">
    <property type="entry name" value="CALCIUM-REGULATED HEAT STABLE PROTEIN CRHSP-24-RELATED"/>
    <property type="match status" value="1"/>
</dbReference>
<evidence type="ECO:0000313" key="5">
    <source>
        <dbReference type="EMBL" id="USV58550.1"/>
    </source>
</evidence>
<dbReference type="RefSeq" id="WP_252995778.1">
    <property type="nucleotide sequence ID" value="NZ_CP099717.1"/>
</dbReference>
<reference evidence="5" key="1">
    <citation type="submission" date="2022-06" db="EMBL/GenBank/DDBJ databases">
        <title>Complete Genome of Aeromonas sp. Strain SOD01 Isolated from an Urban Freshwater Stream.</title>
        <authorList>
            <person name="Williams L.E."/>
            <person name="Brysgel T."/>
            <person name="Capestro E.M."/>
            <person name="Foltz G.V."/>
            <person name="Gardner A.E."/>
            <person name="Ingrassia J."/>
            <person name="Peterson E."/>
            <person name="Arruda J."/>
            <person name="Flaherty I."/>
            <person name="Hunt M."/>
            <person name="Pappas G."/>
            <person name="Ramsaran S."/>
            <person name="Rocha M."/>
        </authorList>
    </citation>
    <scope>NUCLEOTIDE SEQUENCE</scope>
    <source>
        <strain evidence="5">SOD01</strain>
    </source>
</reference>
<proteinExistence type="predicted"/>
<dbReference type="PROSITE" id="PS00352">
    <property type="entry name" value="CSD_1"/>
    <property type="match status" value="1"/>
</dbReference>
<dbReference type="GO" id="GO:0005829">
    <property type="term" value="C:cytosol"/>
    <property type="evidence" value="ECO:0007669"/>
    <property type="project" value="UniProtKB-ARBA"/>
</dbReference>
<feature type="region of interest" description="Disordered" evidence="3">
    <location>
        <begin position="74"/>
        <end position="114"/>
    </location>
</feature>
<dbReference type="SUPFAM" id="SSF50249">
    <property type="entry name" value="Nucleic acid-binding proteins"/>
    <property type="match status" value="1"/>
</dbReference>
<keyword evidence="1" id="KW-0597">Phosphoprotein</keyword>
<dbReference type="GO" id="GO:0003730">
    <property type="term" value="F:mRNA 3'-UTR binding"/>
    <property type="evidence" value="ECO:0007669"/>
    <property type="project" value="TreeGrafter"/>
</dbReference>
<dbReference type="InterPro" id="IPR002059">
    <property type="entry name" value="CSP_DNA-bd"/>
</dbReference>
<dbReference type="GO" id="GO:0043488">
    <property type="term" value="P:regulation of mRNA stability"/>
    <property type="evidence" value="ECO:0007669"/>
    <property type="project" value="TreeGrafter"/>
</dbReference>
<evidence type="ECO:0000256" key="3">
    <source>
        <dbReference type="SAM" id="MobiDB-lite"/>
    </source>
</evidence>
<evidence type="ECO:0000313" key="6">
    <source>
        <dbReference type="Proteomes" id="UP001056890"/>
    </source>
</evidence>
<protein>
    <submittedName>
        <fullName evidence="5">Cold shock domain-containing protein</fullName>
    </submittedName>
</protein>
<dbReference type="InterPro" id="IPR052069">
    <property type="entry name" value="Ca-reg_mRNA-binding_domain"/>
</dbReference>
<comment type="subcellular location">
    <subcellularLocation>
        <location evidence="2">Cytoplasm</location>
    </subcellularLocation>
</comment>
<sequence>MGYQGRIASWNPQRGFGFIKPQQGGAEIFVHVSALHFDGRAPEVGERVSYQLGVGKDDKPRALLVYFPDRPLSLAQGTGPARERPSPARNESIGTASRSDRPAAPRPRFQPSYRRKGDWRGKLIPLLVLAGLFSIYSRFSAESVSPSSVSSFSQDEVSPSHSTPQATTFIRQCDGRVYCSQMTSCEEATWFLENCPNTKMDGKGRGDGIPCERQWCGS</sequence>
<evidence type="ECO:0000259" key="4">
    <source>
        <dbReference type="PROSITE" id="PS51857"/>
    </source>
</evidence>
<feature type="domain" description="CSD" evidence="4">
    <location>
        <begin position="2"/>
        <end position="67"/>
    </location>
</feature>
<dbReference type="AlphaFoldDB" id="A0AAE9SD75"/>
<dbReference type="CDD" id="cd04458">
    <property type="entry name" value="CSP_CDS"/>
    <property type="match status" value="1"/>
</dbReference>
<evidence type="ECO:0000256" key="1">
    <source>
        <dbReference type="ARBA" id="ARBA00022553"/>
    </source>
</evidence>
<accession>A0AAE9SD75</accession>
<organism evidence="5 6">
    <name type="scientific">Aeromonas encheleia</name>
    <dbReference type="NCBI Taxonomy" id="73010"/>
    <lineage>
        <taxon>Bacteria</taxon>
        <taxon>Pseudomonadati</taxon>
        <taxon>Pseudomonadota</taxon>
        <taxon>Gammaproteobacteria</taxon>
        <taxon>Aeromonadales</taxon>
        <taxon>Aeromonadaceae</taxon>
        <taxon>Aeromonas</taxon>
    </lineage>
</organism>
<gene>
    <name evidence="5" type="ORF">NHF51_05175</name>
</gene>
<dbReference type="Gene3D" id="2.40.50.140">
    <property type="entry name" value="Nucleic acid-binding proteins"/>
    <property type="match status" value="1"/>
</dbReference>
<evidence type="ECO:0000256" key="2">
    <source>
        <dbReference type="RuleBase" id="RU000408"/>
    </source>
</evidence>
<dbReference type="InterPro" id="IPR019844">
    <property type="entry name" value="CSD_CS"/>
</dbReference>
<dbReference type="Proteomes" id="UP001056890">
    <property type="component" value="Chromosome"/>
</dbReference>
<name>A0AAE9SD75_9GAMM</name>
<keyword evidence="6" id="KW-1185">Reference proteome</keyword>
<dbReference type="PROSITE" id="PS51857">
    <property type="entry name" value="CSD_2"/>
    <property type="match status" value="1"/>
</dbReference>
<dbReference type="InterPro" id="IPR012340">
    <property type="entry name" value="NA-bd_OB-fold"/>
</dbReference>